<accession>A0A3P7W7L4</accession>
<reference evidence="1 2" key="1">
    <citation type="submission" date="2018-11" db="EMBL/GenBank/DDBJ databases">
        <authorList>
            <consortium name="Pathogen Informatics"/>
        </authorList>
    </citation>
    <scope>NUCLEOTIDE SEQUENCE [LARGE SCALE GENOMIC DNA]</scope>
    <source>
        <strain evidence="1 2">MHpl1</strain>
    </source>
</reference>
<dbReference type="OrthoDB" id="5805447at2759"/>
<gene>
    <name evidence="1" type="ORF">HPLM_LOCUS1463</name>
</gene>
<keyword evidence="2" id="KW-1185">Reference proteome</keyword>
<evidence type="ECO:0000313" key="1">
    <source>
        <dbReference type="EMBL" id="VDO09675.1"/>
    </source>
</evidence>
<organism evidence="1 2">
    <name type="scientific">Haemonchus placei</name>
    <name type="common">Barber's pole worm</name>
    <dbReference type="NCBI Taxonomy" id="6290"/>
    <lineage>
        <taxon>Eukaryota</taxon>
        <taxon>Metazoa</taxon>
        <taxon>Ecdysozoa</taxon>
        <taxon>Nematoda</taxon>
        <taxon>Chromadorea</taxon>
        <taxon>Rhabditida</taxon>
        <taxon>Rhabditina</taxon>
        <taxon>Rhabditomorpha</taxon>
        <taxon>Strongyloidea</taxon>
        <taxon>Trichostrongylidae</taxon>
        <taxon>Haemonchus</taxon>
    </lineage>
</organism>
<sequence length="56" mass="6268">MECPKGSLPFDLDECDPNRRSQCPSGFTCRYTSSCIDSVLNLIQVANSNCKYSFLL</sequence>
<evidence type="ECO:0000313" key="2">
    <source>
        <dbReference type="Proteomes" id="UP000268014"/>
    </source>
</evidence>
<dbReference type="Proteomes" id="UP000268014">
    <property type="component" value="Unassembled WGS sequence"/>
</dbReference>
<name>A0A3P7W7L4_HAEPC</name>
<proteinExistence type="predicted"/>
<protein>
    <submittedName>
        <fullName evidence="1">Uncharacterized protein</fullName>
    </submittedName>
</protein>
<dbReference type="AlphaFoldDB" id="A0A3P7W7L4"/>
<feature type="non-terminal residue" evidence="1">
    <location>
        <position position="56"/>
    </location>
</feature>
<dbReference type="EMBL" id="UZAF01001937">
    <property type="protein sequence ID" value="VDO09675.1"/>
    <property type="molecule type" value="Genomic_DNA"/>
</dbReference>